<gene>
    <name evidence="1" type="ORF">AKJ09_02710</name>
</gene>
<organism evidence="1 2">
    <name type="scientific">Labilithrix luteola</name>
    <dbReference type="NCBI Taxonomy" id="1391654"/>
    <lineage>
        <taxon>Bacteria</taxon>
        <taxon>Pseudomonadati</taxon>
        <taxon>Myxococcota</taxon>
        <taxon>Polyangia</taxon>
        <taxon>Polyangiales</taxon>
        <taxon>Labilitrichaceae</taxon>
        <taxon>Labilithrix</taxon>
    </lineage>
</organism>
<dbReference type="KEGG" id="llu:AKJ09_02710"/>
<keyword evidence="2" id="KW-1185">Reference proteome</keyword>
<sequence>MVGCASERDPINRVQLNAIPKNFLVGEKFDDPSDDPEFYARTMVIDVPYGESGSDFLMFTNTINSVSKIKWSFEGENGESLVGRISFERIDGTDGKGLTPKNADRDPSKPLAQNDGVLVYQFRVKSHFDIRRSYNPATGEEQNVVEENTTDRPWNQREYVRVDFSENLVHTAYDFDTLSLLGLYNAIQYTSSPIFVENPNDENAPVIETDKGYFDVTNKVFAAPKDVDLGGFSMPGCMLPNIVRGGTAPTGNCNPNELTLRHSFRKVVDKDYEPVNWDGQRFETYGAFLTERQGYARDYGLTDTQWKRYISRYNIWERSHWYKNPETMQGELKCVVDDDCAELPGMVSGMSHCDVVNNKCTLPYRDRKTAPIVWHYSDKSPELYYEATREAAEEWDAAMRVAVVSAKYAECKRFSPDANCGDDKVIHGNWSEEEDAVYLVKEINACKRGEIKGTAPAQCDALAKEIGERRGYTPAVIAVAQAPQMVILCHGPVSDKDPEVCGKPGTVARLGDLRFNLVTNVEKPETNSPWGIMSDGNDPVTGEKVASSINVWTHVNDLFSRGLVDTLRYIGGELQTSDITEGKYIEKWVEAARQTKGGLPARISTDERDKRIAAVAGTTVDALHAAENVVTPGKYKATKNLQINGDKSKLREALIANLQKVAQTKAAWDAPSVNAPIYQARANLVKGSPLEAQAITPAFQQLAQSSYGGVKLDPAQVTAATSIFQGLNPQIRRAYEQRLENALAARGACVMQYEATAPLGYIDLKNVLEAKFGAFNAGDSAEVQNARADKMKDYLRRRAQYAVISHEMGHSFALRHNFVGSSDPWNYRPQYWQLRTNDKALSDKFCNDSTQDGASCVGPRWQDPVTDNEARNMIHMWSHSTTMDYAGEPSQDLLGLGVYDFGAARMFYGDVATVYKDARFNPTIGAGKIALNHQNDFGGLLGFRFGSSFSQTFHYSQLDAKASLIEGCTPVDVDAFKPLNWNADKDGDWHNVLDGHIVTNEQGVATKCTQPSVDFVQWDELQSTADKTHAFSVDNEGTKHTRVPHAFASDDWADLGNVAVFRHDAGADLFETMHFWIAQQEMNHIFTSYRRGRRDFSVWGAFNRTLSRYHEKMRDSAKAIGLYVTLARDTVAAYGAGDTTDPQGFVAEILKEVAVDSTVASSIAFDHFTHVFSRPQPGAHGPLGSDPVLRWQDDRGGAGGFAQGGNPVLSIANGVTGGFGTISLAGRPIENALATDKGRDNNRDYTLNVGSYYEKAFTAMLFAESADNFISSSRDDFVDPRFRAVSLADVFPDGFRRWFANNLTNDDQIKGVYVRGKGTPTGPSAPDTDDKGYALVGQTSWWPTAGIETCFPQGAMLSCRDPFANTGLTNTGVGAVIDPQVGWEQQKFAILFTLLYLPENQRTNWLDQMRIYELGIESDPGFDNRIEFHDPDGKIYVAKTFGTETLFGKTVQKGIAARTLEYANELLQKGVVTAEVKRGDVVVGYAPVLDAKGEVQYLTNGVKAASCANSAECTKMKSYVSVPNFLREAQAYFGFTRIGGLKGVY</sequence>
<evidence type="ECO:0008006" key="3">
    <source>
        <dbReference type="Google" id="ProtNLM"/>
    </source>
</evidence>
<reference evidence="1 2" key="1">
    <citation type="submission" date="2015-08" db="EMBL/GenBank/DDBJ databases">
        <authorList>
            <person name="Babu N.S."/>
            <person name="Beckwith C.J."/>
            <person name="Beseler K.G."/>
            <person name="Brison A."/>
            <person name="Carone J.V."/>
            <person name="Caskin T.P."/>
            <person name="Diamond M."/>
            <person name="Durham M.E."/>
            <person name="Foxe J.M."/>
            <person name="Go M."/>
            <person name="Henderson B.A."/>
            <person name="Jones I.B."/>
            <person name="McGettigan J.A."/>
            <person name="Micheletti S.J."/>
            <person name="Nasrallah M.E."/>
            <person name="Ortiz D."/>
            <person name="Piller C.R."/>
            <person name="Privatt S.R."/>
            <person name="Schneider S.L."/>
            <person name="Sharp S."/>
            <person name="Smith T.C."/>
            <person name="Stanton J.D."/>
            <person name="Ullery H.E."/>
            <person name="Wilson R.J."/>
            <person name="Serrano M.G."/>
            <person name="Buck G."/>
            <person name="Lee V."/>
            <person name="Wang Y."/>
            <person name="Carvalho R."/>
            <person name="Voegtly L."/>
            <person name="Shi R."/>
            <person name="Duckworth R."/>
            <person name="Johnson A."/>
            <person name="Loviza R."/>
            <person name="Walstead R."/>
            <person name="Shah Z."/>
            <person name="Kiflezghi M."/>
            <person name="Wade K."/>
            <person name="Ball S.L."/>
            <person name="Bradley K.W."/>
            <person name="Asai D.J."/>
            <person name="Bowman C.A."/>
            <person name="Russell D.A."/>
            <person name="Pope W.H."/>
            <person name="Jacobs-Sera D."/>
            <person name="Hendrix R.W."/>
            <person name="Hatfull G.F."/>
        </authorList>
    </citation>
    <scope>NUCLEOTIDE SEQUENCE [LARGE SCALE GENOMIC DNA]</scope>
    <source>
        <strain evidence="1 2">DSM 27648</strain>
    </source>
</reference>
<evidence type="ECO:0000313" key="2">
    <source>
        <dbReference type="Proteomes" id="UP000064967"/>
    </source>
</evidence>
<protein>
    <recommendedName>
        <fullName evidence="3">EcxA zinc-binding domain-containing protein</fullName>
    </recommendedName>
</protein>
<name>A0A0K1PRN9_9BACT</name>
<proteinExistence type="predicted"/>
<dbReference type="STRING" id="1391654.AKJ09_02710"/>
<dbReference type="EMBL" id="CP012333">
    <property type="protein sequence ID" value="AKU96046.1"/>
    <property type="molecule type" value="Genomic_DNA"/>
</dbReference>
<dbReference type="Proteomes" id="UP000064967">
    <property type="component" value="Chromosome"/>
</dbReference>
<accession>A0A0K1PRN9</accession>
<evidence type="ECO:0000313" key="1">
    <source>
        <dbReference type="EMBL" id="AKU96046.1"/>
    </source>
</evidence>